<gene>
    <name evidence="2" type="ORF">F7Q92_03545</name>
</gene>
<protein>
    <submittedName>
        <fullName evidence="2">Uncharacterized protein</fullName>
    </submittedName>
</protein>
<dbReference type="EMBL" id="VZPB01000005">
    <property type="protein sequence ID" value="KAB0584596.1"/>
    <property type="molecule type" value="Genomic_DNA"/>
</dbReference>
<sequence length="295" mass="31262">MPSTRLQLWLYLPGALVLAILLGDPWLLHGAVAAHSPATVAGWPGYGLVFGQPHIVGSGLLFLDGALRRPCRPLLRRAGLLAALACALALALPADWRDAVLIGWTLWHVMGQQAGLACGQARVAGTTAARIWKITLALGAGVAAWAVGGETLLAPPPDGPWLLWAGWAFSASMLPAGWLLWQARRQGGDPRPLLALQATALLAYASVLLGYAVLGVLLLRWTHDATAFATYLAVVRHRHGRLAAVAFVPLALLLSLLASAVLPGAVLLWMVLVHYLAEPALWRTGSPLRLALRPA</sequence>
<dbReference type="RefSeq" id="WP_151122540.1">
    <property type="nucleotide sequence ID" value="NZ_CP088081.1"/>
</dbReference>
<feature type="transmembrane region" description="Helical" evidence="1">
    <location>
        <begin position="161"/>
        <end position="181"/>
    </location>
</feature>
<feature type="transmembrane region" description="Helical" evidence="1">
    <location>
        <begin position="242"/>
        <end position="273"/>
    </location>
</feature>
<name>A0A643FFS6_IDEDE</name>
<keyword evidence="1" id="KW-1133">Transmembrane helix</keyword>
<accession>A0A643FFS6</accession>
<feature type="transmembrane region" description="Helical" evidence="1">
    <location>
        <begin position="193"/>
        <end position="222"/>
    </location>
</feature>
<keyword evidence="1" id="KW-0812">Transmembrane</keyword>
<evidence type="ECO:0000256" key="1">
    <source>
        <dbReference type="SAM" id="Phobius"/>
    </source>
</evidence>
<dbReference type="Proteomes" id="UP000430120">
    <property type="component" value="Unassembled WGS sequence"/>
</dbReference>
<reference evidence="2 3" key="1">
    <citation type="submission" date="2019-09" db="EMBL/GenBank/DDBJ databases">
        <title>Draft genome sequences of 48 bacterial type strains from the CCUG.</title>
        <authorList>
            <person name="Tunovic T."/>
            <person name="Pineiro-Iglesias B."/>
            <person name="Unosson C."/>
            <person name="Inganas E."/>
            <person name="Ohlen M."/>
            <person name="Cardew S."/>
            <person name="Jensie-Markopoulos S."/>
            <person name="Salva-Serra F."/>
            <person name="Jaen-Luchoro D."/>
            <person name="Karlsson R."/>
            <person name="Svensson-Stadler L."/>
            <person name="Chun J."/>
            <person name="Moore E."/>
        </authorList>
    </citation>
    <scope>NUCLEOTIDE SEQUENCE [LARGE SCALE GENOMIC DNA]</scope>
    <source>
        <strain evidence="2 3">CCUG 30977</strain>
    </source>
</reference>
<dbReference type="AlphaFoldDB" id="A0A643FFS6"/>
<evidence type="ECO:0000313" key="3">
    <source>
        <dbReference type="Proteomes" id="UP000430120"/>
    </source>
</evidence>
<evidence type="ECO:0000313" key="2">
    <source>
        <dbReference type="EMBL" id="KAB0584596.1"/>
    </source>
</evidence>
<feature type="transmembrane region" description="Helical" evidence="1">
    <location>
        <begin position="131"/>
        <end position="149"/>
    </location>
</feature>
<feature type="transmembrane region" description="Helical" evidence="1">
    <location>
        <begin position="74"/>
        <end position="94"/>
    </location>
</feature>
<keyword evidence="3" id="KW-1185">Reference proteome</keyword>
<proteinExistence type="predicted"/>
<organism evidence="2 3">
    <name type="scientific">Ideonella dechloratans</name>
    <dbReference type="NCBI Taxonomy" id="36863"/>
    <lineage>
        <taxon>Bacteria</taxon>
        <taxon>Pseudomonadati</taxon>
        <taxon>Pseudomonadota</taxon>
        <taxon>Betaproteobacteria</taxon>
        <taxon>Burkholderiales</taxon>
        <taxon>Sphaerotilaceae</taxon>
        <taxon>Ideonella</taxon>
    </lineage>
</organism>
<keyword evidence="1" id="KW-0472">Membrane</keyword>
<comment type="caution">
    <text evidence="2">The sequence shown here is derived from an EMBL/GenBank/DDBJ whole genome shotgun (WGS) entry which is preliminary data.</text>
</comment>
<feature type="transmembrane region" description="Helical" evidence="1">
    <location>
        <begin position="46"/>
        <end position="67"/>
    </location>
</feature>